<feature type="transmembrane region" description="Helical" evidence="5">
    <location>
        <begin position="143"/>
        <end position="166"/>
    </location>
</feature>
<feature type="transmembrane region" description="Helical" evidence="5">
    <location>
        <begin position="77"/>
        <end position="97"/>
    </location>
</feature>
<dbReference type="PROSITE" id="PS51257">
    <property type="entry name" value="PROKAR_LIPOPROTEIN"/>
    <property type="match status" value="1"/>
</dbReference>
<dbReference type="PANTHER" id="PTHR37815:SF3">
    <property type="entry name" value="UPF0397 PROTEIN SPR0429"/>
    <property type="match status" value="1"/>
</dbReference>
<evidence type="ECO:0000256" key="1">
    <source>
        <dbReference type="ARBA" id="ARBA00022475"/>
    </source>
</evidence>
<dbReference type="EMBL" id="CP002548">
    <property type="protein sequence ID" value="AGL90793.1"/>
    <property type="molecule type" value="Genomic_DNA"/>
</dbReference>
<dbReference type="NCBIfam" id="NF010182">
    <property type="entry name" value="PRK13661.1"/>
    <property type="match status" value="1"/>
</dbReference>
<evidence type="ECO:0000256" key="2">
    <source>
        <dbReference type="ARBA" id="ARBA00022692"/>
    </source>
</evidence>
<dbReference type="Gene3D" id="1.10.1760.20">
    <property type="match status" value="1"/>
</dbReference>
<dbReference type="RefSeq" id="WP_012358741.1">
    <property type="nucleotide sequence ID" value="NC_021236.1"/>
</dbReference>
<evidence type="ECO:0000256" key="4">
    <source>
        <dbReference type="ARBA" id="ARBA00023136"/>
    </source>
</evidence>
<dbReference type="PATRIC" id="fig|980422.3.peg.810"/>
<protein>
    <recommendedName>
        <fullName evidence="5">UPF0397 protein SLY_0877</fullName>
    </recommendedName>
</protein>
<proteinExistence type="inferred from homology"/>
<dbReference type="KEGG" id="nzs:SLY_0877"/>
<dbReference type="AlphaFoldDB" id="R4S1W3"/>
<dbReference type="InterPro" id="IPR022914">
    <property type="entry name" value="UPF0397"/>
</dbReference>
<feature type="transmembrane region" description="Helical" evidence="5">
    <location>
        <begin position="109"/>
        <end position="131"/>
    </location>
</feature>
<dbReference type="InterPro" id="IPR009825">
    <property type="entry name" value="ECF_substrate-spec-like"/>
</dbReference>
<keyword evidence="3 5" id="KW-1133">Transmembrane helix</keyword>
<dbReference type="Proteomes" id="UP000013941">
    <property type="component" value="Chromosome"/>
</dbReference>
<dbReference type="SMR" id="R4S1W3"/>
<accession>R4S1W3</accession>
<comment type="subcellular location">
    <subcellularLocation>
        <location evidence="5">Cell membrane</location>
        <topology evidence="5">Multi-pass membrane protein</topology>
    </subcellularLocation>
</comment>
<evidence type="ECO:0000256" key="3">
    <source>
        <dbReference type="ARBA" id="ARBA00022989"/>
    </source>
</evidence>
<sequence length="193" mass="21791">MKKNTSIKQTVTIAINTAIYVILSCFASIPIGPNVVLETSFSFLVFVAVLFGSKVGLSVGLLGHIIKDFFLFGNVYFNWIVCSGLLGFLFGLSKNLINLKYHSFTRKKILFFWLYQVFVNVLVFGLIAPISDVWIYAQPLKLVFLQGFLVVLSNILSYSLFGIFLMSKYSNNYGKKEVLASNNCVYYKKPPLF</sequence>
<dbReference type="OrthoDB" id="4550662at2"/>
<organism evidence="6 7">
    <name type="scientific">Strawberry lethal yellows phytoplasma (CPA) str. NZSb11</name>
    <dbReference type="NCBI Taxonomy" id="980422"/>
    <lineage>
        <taxon>Bacteria</taxon>
        <taxon>Bacillati</taxon>
        <taxon>Mycoplasmatota</taxon>
        <taxon>Mollicutes</taxon>
        <taxon>Acholeplasmatales</taxon>
        <taxon>Acholeplasmataceae</taxon>
        <taxon>Candidatus Phytoplasma</taxon>
        <taxon>16SrXII (Stolbur group)</taxon>
    </lineage>
</organism>
<keyword evidence="2 5" id="KW-0812">Transmembrane</keyword>
<dbReference type="GO" id="GO:0005886">
    <property type="term" value="C:plasma membrane"/>
    <property type="evidence" value="ECO:0007669"/>
    <property type="project" value="UniProtKB-SubCell"/>
</dbReference>
<comment type="similarity">
    <text evidence="5">Belongs to the UPF0397 family.</text>
</comment>
<keyword evidence="4 5" id="KW-0472">Membrane</keyword>
<evidence type="ECO:0000256" key="5">
    <source>
        <dbReference type="HAMAP-Rule" id="MF_01572"/>
    </source>
</evidence>
<feature type="transmembrane region" description="Helical" evidence="5">
    <location>
        <begin position="12"/>
        <end position="31"/>
    </location>
</feature>
<keyword evidence="1 5" id="KW-1003">Cell membrane</keyword>
<reference evidence="6 7" key="1">
    <citation type="journal article" date="2013" name="BMC Genomics">
        <title>Comparison of the complete genome sequence of two closely related isolates of 'Candidatus Phytoplasma australiense' reveals genome plasticity.</title>
        <authorList>
            <person name="Andersen M.T."/>
            <person name="Liefting L.W."/>
            <person name="Havukkala I."/>
            <person name="Beever R.E."/>
        </authorList>
    </citation>
    <scope>NUCLEOTIDE SEQUENCE [LARGE SCALE GENOMIC DNA]</scope>
    <source>
        <strain evidence="6 7">NZSb11</strain>
    </source>
</reference>
<dbReference type="HOGENOM" id="CLU_120023_0_0_14"/>
<gene>
    <name evidence="6" type="ORF">SLY_0877</name>
</gene>
<evidence type="ECO:0000313" key="6">
    <source>
        <dbReference type="EMBL" id="AGL90793.1"/>
    </source>
</evidence>
<dbReference type="HAMAP" id="MF_01572">
    <property type="entry name" value="UPF0397"/>
    <property type="match status" value="1"/>
</dbReference>
<keyword evidence="7" id="KW-1185">Reference proteome</keyword>
<evidence type="ECO:0000313" key="7">
    <source>
        <dbReference type="Proteomes" id="UP000013941"/>
    </source>
</evidence>
<feature type="transmembrane region" description="Helical" evidence="5">
    <location>
        <begin position="43"/>
        <end position="65"/>
    </location>
</feature>
<name>R4S1W3_PHYAS</name>
<dbReference type="Pfam" id="PF07155">
    <property type="entry name" value="ECF-ribofla_trS"/>
    <property type="match status" value="1"/>
</dbReference>
<dbReference type="PANTHER" id="PTHR37815">
    <property type="entry name" value="UPF0397 PROTEIN BC_2624-RELATED"/>
    <property type="match status" value="1"/>
</dbReference>